<comment type="similarity">
    <text evidence="1 2">Belongs to the short-chain dehydrogenases/reductases (SDR) family.</text>
</comment>
<proteinExistence type="inferred from homology"/>
<gene>
    <name evidence="3" type="ORF">HU230_23300</name>
</gene>
<dbReference type="CDD" id="cd05233">
    <property type="entry name" value="SDR_c"/>
    <property type="match status" value="1"/>
</dbReference>
<dbReference type="Pfam" id="PF00106">
    <property type="entry name" value="adh_short"/>
    <property type="match status" value="1"/>
</dbReference>
<evidence type="ECO:0000256" key="1">
    <source>
        <dbReference type="ARBA" id="ARBA00006484"/>
    </source>
</evidence>
<name>A0A973WQK6_9BRAD</name>
<dbReference type="AlphaFoldDB" id="A0A973WQK6"/>
<dbReference type="Gene3D" id="3.40.50.720">
    <property type="entry name" value="NAD(P)-binding Rossmann-like Domain"/>
    <property type="match status" value="1"/>
</dbReference>
<dbReference type="PANTHER" id="PTHR42879">
    <property type="entry name" value="3-OXOACYL-(ACYL-CARRIER-PROTEIN) REDUCTASE"/>
    <property type="match status" value="1"/>
</dbReference>
<comment type="caution">
    <text evidence="3">The sequence shown here is derived from an EMBL/GenBank/DDBJ whole genome shotgun (WGS) entry which is preliminary data.</text>
</comment>
<dbReference type="InterPro" id="IPR002347">
    <property type="entry name" value="SDR_fam"/>
</dbReference>
<reference evidence="3" key="1">
    <citation type="submission" date="2020-06" db="EMBL/GenBank/DDBJ databases">
        <title>Whole Genome Sequence of Bradyrhizobium sp. Strain 66S1MB.</title>
        <authorList>
            <person name="Bromfield E."/>
            <person name="Cloutier S."/>
        </authorList>
    </citation>
    <scope>NUCLEOTIDE SEQUENCE</scope>
    <source>
        <strain evidence="3">66S1MB</strain>
    </source>
</reference>
<dbReference type="PRINTS" id="PR00081">
    <property type="entry name" value="GDHRDH"/>
</dbReference>
<sequence>MRFRGRTALASEGANVAVMGRRREPLQALADDTGCFVVQADAADSVAVRAALQEIHGKFGKVDILIANAGGHGVGPTISMTDETWSLATRLNLDTAFVCARESLPDLIAQKGAVVVVASIAGLFAGPDAASYVTMKHACIGFGKSLARDYGRKGVRTNIVCPGWAATAMGSVSPSARTNTPRSKQVSAYPRAQPGAARRCLDLDRAEQSAICFRGSMIGHPPGDAPLCVRYACTSRSKRLQACANLAWFEAHMLMGIPFEFQGNSLKYQDYIFSVAPMMDWSESLSFSIG</sequence>
<accession>A0A973WQK6</accession>
<protein>
    <submittedName>
        <fullName evidence="3">SDR family oxidoreductase</fullName>
    </submittedName>
</protein>
<dbReference type="PANTHER" id="PTHR42879:SF2">
    <property type="entry name" value="3-OXOACYL-[ACYL-CARRIER-PROTEIN] REDUCTASE FABG"/>
    <property type="match status" value="1"/>
</dbReference>
<evidence type="ECO:0000256" key="2">
    <source>
        <dbReference type="RuleBase" id="RU000363"/>
    </source>
</evidence>
<dbReference type="EMBL" id="JABWSX010000001">
    <property type="protein sequence ID" value="NVL08631.1"/>
    <property type="molecule type" value="Genomic_DNA"/>
</dbReference>
<organism evidence="3">
    <name type="scientific">Bradyrhizobium quebecense</name>
    <dbReference type="NCBI Taxonomy" id="2748629"/>
    <lineage>
        <taxon>Bacteria</taxon>
        <taxon>Pseudomonadati</taxon>
        <taxon>Pseudomonadota</taxon>
        <taxon>Alphaproteobacteria</taxon>
        <taxon>Hyphomicrobiales</taxon>
        <taxon>Nitrobacteraceae</taxon>
        <taxon>Bradyrhizobium</taxon>
    </lineage>
</organism>
<evidence type="ECO:0000313" key="3">
    <source>
        <dbReference type="EMBL" id="NVL08631.1"/>
    </source>
</evidence>
<dbReference type="SUPFAM" id="SSF51735">
    <property type="entry name" value="NAD(P)-binding Rossmann-fold domains"/>
    <property type="match status" value="1"/>
</dbReference>
<dbReference type="InterPro" id="IPR036291">
    <property type="entry name" value="NAD(P)-bd_dom_sf"/>
</dbReference>
<dbReference type="InterPro" id="IPR050259">
    <property type="entry name" value="SDR"/>
</dbReference>
<dbReference type="PRINTS" id="PR00080">
    <property type="entry name" value="SDRFAMILY"/>
</dbReference>